<dbReference type="AntiFam" id="ANF00280">
    <property type="entry name" value="Spurious ORF (shadow ORF of PyrG)"/>
</dbReference>
<organism evidence="1 2">
    <name type="scientific">Aspergillus oryzae</name>
    <name type="common">Yellow koji mold</name>
    <dbReference type="NCBI Taxonomy" id="5062"/>
    <lineage>
        <taxon>Eukaryota</taxon>
        <taxon>Fungi</taxon>
        <taxon>Dikarya</taxon>
        <taxon>Ascomycota</taxon>
        <taxon>Pezizomycotina</taxon>
        <taxon>Eurotiomycetes</taxon>
        <taxon>Eurotiomycetidae</taxon>
        <taxon>Eurotiales</taxon>
        <taxon>Aspergillaceae</taxon>
        <taxon>Aspergillus</taxon>
        <taxon>Aspergillus subgen. Circumdati</taxon>
    </lineage>
</organism>
<protein>
    <submittedName>
        <fullName evidence="1">Unnamed protein product</fullName>
    </submittedName>
</protein>
<evidence type="ECO:0000313" key="1">
    <source>
        <dbReference type="EMBL" id="GMG33344.1"/>
    </source>
</evidence>
<sequence>MHLVHSQALPFLPDELTTVNKLLILRDRVGFKEFTKSTEESLLRQKDGDLICGRDVMYANNLVPFHLARIGDLLNSCLLQGCLAAACNDVRSETSTTDITDGPLCRLGLLLRANQRNIADLDLKEVVLANSSLELSHGLNEWCALDVSNSTAQLKNAMLVYDAIDRHQAPFQTHPQKPWRPSQPTAYHINTLPNQVELNSGTYVLDFIRQMGDDLHSLSEVISTTLLGDDMVVDLAGGDIVVTAKSNAKIALIVSKI</sequence>
<evidence type="ECO:0000313" key="2">
    <source>
        <dbReference type="Proteomes" id="UP001165205"/>
    </source>
</evidence>
<reference evidence="1" key="1">
    <citation type="submission" date="2023-04" db="EMBL/GenBank/DDBJ databases">
        <title>Aspergillus oryzae NBRC 4228.</title>
        <authorList>
            <person name="Ichikawa N."/>
            <person name="Sato H."/>
            <person name="Tonouchi N."/>
        </authorList>
    </citation>
    <scope>NUCLEOTIDE SEQUENCE</scope>
    <source>
        <strain evidence="1">NBRC 4228</strain>
    </source>
</reference>
<gene>
    <name evidence="1" type="ORF">Aory04_000888300</name>
</gene>
<dbReference type="Proteomes" id="UP001165205">
    <property type="component" value="Unassembled WGS sequence"/>
</dbReference>
<name>A0AAN4YMC9_ASPOZ</name>
<dbReference type="EMBL" id="BSYA01000116">
    <property type="protein sequence ID" value="GMG33344.1"/>
    <property type="molecule type" value="Genomic_DNA"/>
</dbReference>
<accession>A0AAN4YMC9</accession>
<dbReference type="AlphaFoldDB" id="A0AAN4YMC9"/>
<proteinExistence type="predicted"/>
<comment type="caution">
    <text evidence="1">The sequence shown here is derived from an EMBL/GenBank/DDBJ whole genome shotgun (WGS) entry which is preliminary data.</text>
</comment>